<dbReference type="RefSeq" id="WP_318798189.1">
    <property type="nucleotide sequence ID" value="NZ_JARUJP010000012.1"/>
</dbReference>
<evidence type="ECO:0000256" key="6">
    <source>
        <dbReference type="ARBA" id="ARBA00022989"/>
    </source>
</evidence>
<dbReference type="InterPro" id="IPR003784">
    <property type="entry name" value="BioY"/>
</dbReference>
<feature type="transmembrane region" description="Helical" evidence="9">
    <location>
        <begin position="37"/>
        <end position="54"/>
    </location>
</feature>
<evidence type="ECO:0000256" key="3">
    <source>
        <dbReference type="ARBA" id="ARBA00022448"/>
    </source>
</evidence>
<keyword evidence="4 8" id="KW-1003">Cell membrane</keyword>
<dbReference type="PIRSF" id="PIRSF016661">
    <property type="entry name" value="BioY"/>
    <property type="match status" value="1"/>
</dbReference>
<dbReference type="Gene3D" id="1.10.1760.20">
    <property type="match status" value="1"/>
</dbReference>
<gene>
    <name evidence="10" type="ORF">P8V03_11300</name>
</gene>
<evidence type="ECO:0000256" key="2">
    <source>
        <dbReference type="ARBA" id="ARBA00010692"/>
    </source>
</evidence>
<evidence type="ECO:0000256" key="1">
    <source>
        <dbReference type="ARBA" id="ARBA00004651"/>
    </source>
</evidence>
<feature type="transmembrane region" description="Helical" evidence="9">
    <location>
        <begin position="90"/>
        <end position="106"/>
    </location>
</feature>
<organism evidence="10 11">
    <name type="scientific">Clostridium tanneri</name>
    <dbReference type="NCBI Taxonomy" id="3037988"/>
    <lineage>
        <taxon>Bacteria</taxon>
        <taxon>Bacillati</taxon>
        <taxon>Bacillota</taxon>
        <taxon>Clostridia</taxon>
        <taxon>Eubacteriales</taxon>
        <taxon>Clostridiaceae</taxon>
        <taxon>Clostridium</taxon>
    </lineage>
</organism>
<keyword evidence="6 9" id="KW-1133">Transmembrane helix</keyword>
<feature type="transmembrane region" description="Helical" evidence="9">
    <location>
        <begin position="61"/>
        <end position="84"/>
    </location>
</feature>
<name>A0ABU4JUF6_9CLOT</name>
<reference evidence="10 11" key="1">
    <citation type="submission" date="2023-04" db="EMBL/GenBank/DDBJ databases">
        <title>Clostridium tannerae sp. nov., isolated from the fecal material of an alpaca.</title>
        <authorList>
            <person name="Miller S."/>
            <person name="Hendry M."/>
            <person name="King J."/>
            <person name="Sankaranarayanan K."/>
            <person name="Lawson P.A."/>
        </authorList>
    </citation>
    <scope>NUCLEOTIDE SEQUENCE [LARGE SCALE GENOMIC DNA]</scope>
    <source>
        <strain evidence="10 11">A1-XYC3</strain>
    </source>
</reference>
<evidence type="ECO:0000256" key="9">
    <source>
        <dbReference type="SAM" id="Phobius"/>
    </source>
</evidence>
<evidence type="ECO:0000313" key="10">
    <source>
        <dbReference type="EMBL" id="MDW8801732.1"/>
    </source>
</evidence>
<accession>A0ABU4JUF6</accession>
<proteinExistence type="inferred from homology"/>
<comment type="caution">
    <text evidence="10">The sequence shown here is derived from an EMBL/GenBank/DDBJ whole genome shotgun (WGS) entry which is preliminary data.</text>
</comment>
<keyword evidence="11" id="KW-1185">Reference proteome</keyword>
<keyword evidence="3 8" id="KW-0813">Transport</keyword>
<feature type="transmembrane region" description="Helical" evidence="9">
    <location>
        <begin position="12"/>
        <end position="31"/>
    </location>
</feature>
<feature type="transmembrane region" description="Helical" evidence="9">
    <location>
        <begin position="147"/>
        <end position="170"/>
    </location>
</feature>
<dbReference type="EMBL" id="JARUJP010000012">
    <property type="protein sequence ID" value="MDW8801732.1"/>
    <property type="molecule type" value="Genomic_DNA"/>
</dbReference>
<dbReference type="Proteomes" id="UP001281656">
    <property type="component" value="Unassembled WGS sequence"/>
</dbReference>
<evidence type="ECO:0000256" key="5">
    <source>
        <dbReference type="ARBA" id="ARBA00022692"/>
    </source>
</evidence>
<protein>
    <recommendedName>
        <fullName evidence="8">Biotin transporter</fullName>
    </recommendedName>
</protein>
<dbReference type="PANTHER" id="PTHR34295">
    <property type="entry name" value="BIOTIN TRANSPORTER BIOY"/>
    <property type="match status" value="1"/>
</dbReference>
<evidence type="ECO:0000256" key="4">
    <source>
        <dbReference type="ARBA" id="ARBA00022475"/>
    </source>
</evidence>
<comment type="similarity">
    <text evidence="2 8">Belongs to the BioY family.</text>
</comment>
<dbReference type="Pfam" id="PF02632">
    <property type="entry name" value="BioY"/>
    <property type="match status" value="1"/>
</dbReference>
<evidence type="ECO:0000313" key="11">
    <source>
        <dbReference type="Proteomes" id="UP001281656"/>
    </source>
</evidence>
<dbReference type="PANTHER" id="PTHR34295:SF4">
    <property type="entry name" value="BIOTIN TRANSPORTER BIOY-RELATED"/>
    <property type="match status" value="1"/>
</dbReference>
<feature type="transmembrane region" description="Helical" evidence="9">
    <location>
        <begin position="113"/>
        <end position="135"/>
    </location>
</feature>
<evidence type="ECO:0000256" key="8">
    <source>
        <dbReference type="PIRNR" id="PIRNR016661"/>
    </source>
</evidence>
<keyword evidence="5 9" id="KW-0812">Transmembrane</keyword>
<sequence length="182" mass="18765">MSKKLNVKDMVYSALFATLTAVLSYVTIPLPFSPIPITAQSLAVMLAGCVLTPLQAALSMITFLLMGAIGLPVFSGGSAGFGIIVGKTGGYLIGYLIGAVVISLLVSKTKSKVVMLLACLFGGIVVVHALGSAWLGYVTGMGIEKAIMVGSVPFLPGDLLKSFAAVVIAVRLNKGIVKYVQA</sequence>
<comment type="subcellular location">
    <subcellularLocation>
        <location evidence="1 8">Cell membrane</location>
        <topology evidence="1 8">Multi-pass membrane protein</topology>
    </subcellularLocation>
</comment>
<evidence type="ECO:0000256" key="7">
    <source>
        <dbReference type="ARBA" id="ARBA00023136"/>
    </source>
</evidence>
<keyword evidence="7 8" id="KW-0472">Membrane</keyword>